<reference evidence="1" key="1">
    <citation type="journal article" date="2023" name="G3 (Bethesda)">
        <title>A reference genome for the long-term kleptoplast-retaining sea slug Elysia crispata morphotype clarki.</title>
        <authorList>
            <person name="Eastman K.E."/>
            <person name="Pendleton A.L."/>
            <person name="Shaikh M.A."/>
            <person name="Suttiyut T."/>
            <person name="Ogas R."/>
            <person name="Tomko P."/>
            <person name="Gavelis G."/>
            <person name="Widhalm J.R."/>
            <person name="Wisecaver J.H."/>
        </authorList>
    </citation>
    <scope>NUCLEOTIDE SEQUENCE</scope>
    <source>
        <strain evidence="1">ECLA1</strain>
    </source>
</reference>
<dbReference type="Proteomes" id="UP001283361">
    <property type="component" value="Unassembled WGS sequence"/>
</dbReference>
<gene>
    <name evidence="1" type="ORF">RRG08_013386</name>
</gene>
<evidence type="ECO:0000313" key="1">
    <source>
        <dbReference type="EMBL" id="KAK3800544.1"/>
    </source>
</evidence>
<name>A0AAE1B628_9GAST</name>
<keyword evidence="2" id="KW-1185">Reference proteome</keyword>
<sequence>MVDWLGVLKSGLVKLRADRLCGRILTRLRVREGNAPHYKSTRFPCSGQIEKTLSGFSLGKTVLSELKRLCPQDRDFPISLVGCGWDQIQIKWGGAWRNLSSALTDWIVRHLACGILQADRDNCIEYFYPDNWFAPKADRDNCIEYFYPDNWFAL</sequence>
<comment type="caution">
    <text evidence="1">The sequence shown here is derived from an EMBL/GenBank/DDBJ whole genome shotgun (WGS) entry which is preliminary data.</text>
</comment>
<evidence type="ECO:0000313" key="2">
    <source>
        <dbReference type="Proteomes" id="UP001283361"/>
    </source>
</evidence>
<dbReference type="EMBL" id="JAWDGP010000445">
    <property type="protein sequence ID" value="KAK3800544.1"/>
    <property type="molecule type" value="Genomic_DNA"/>
</dbReference>
<proteinExistence type="predicted"/>
<accession>A0AAE1B628</accession>
<protein>
    <submittedName>
        <fullName evidence="1">Uncharacterized protein</fullName>
    </submittedName>
</protein>
<dbReference type="AlphaFoldDB" id="A0AAE1B628"/>
<organism evidence="1 2">
    <name type="scientific">Elysia crispata</name>
    <name type="common">lettuce slug</name>
    <dbReference type="NCBI Taxonomy" id="231223"/>
    <lineage>
        <taxon>Eukaryota</taxon>
        <taxon>Metazoa</taxon>
        <taxon>Spiralia</taxon>
        <taxon>Lophotrochozoa</taxon>
        <taxon>Mollusca</taxon>
        <taxon>Gastropoda</taxon>
        <taxon>Heterobranchia</taxon>
        <taxon>Euthyneura</taxon>
        <taxon>Panpulmonata</taxon>
        <taxon>Sacoglossa</taxon>
        <taxon>Placobranchoidea</taxon>
        <taxon>Plakobranchidae</taxon>
        <taxon>Elysia</taxon>
    </lineage>
</organism>